<dbReference type="InterPro" id="IPR036021">
    <property type="entry name" value="Tungsten_al_ferr_oxy-like_C"/>
</dbReference>
<dbReference type="STRING" id="767817.Desgi_2316"/>
<evidence type="ECO:0000256" key="3">
    <source>
        <dbReference type="ARBA" id="ARBA00022485"/>
    </source>
</evidence>
<dbReference type="KEGG" id="dgi:Desgi_2316"/>
<dbReference type="SMART" id="SM00790">
    <property type="entry name" value="AFOR_N"/>
    <property type="match status" value="1"/>
</dbReference>
<dbReference type="PANTHER" id="PTHR30038:SF0">
    <property type="entry name" value="TUNGSTEN-CONTAINING ALDEHYDE FERREDOXIN OXIDOREDUCTASE"/>
    <property type="match status" value="1"/>
</dbReference>
<dbReference type="SUPFAM" id="SSF48310">
    <property type="entry name" value="Aldehyde ferredoxin oxidoreductase, C-terminal domains"/>
    <property type="match status" value="1"/>
</dbReference>
<evidence type="ECO:0000256" key="4">
    <source>
        <dbReference type="ARBA" id="ARBA00022723"/>
    </source>
</evidence>
<comment type="similarity">
    <text evidence="2">Belongs to the AOR/FOR family.</text>
</comment>
<dbReference type="AlphaFoldDB" id="R4KMH1"/>
<dbReference type="GO" id="GO:0046872">
    <property type="term" value="F:metal ion binding"/>
    <property type="evidence" value="ECO:0007669"/>
    <property type="project" value="UniProtKB-KW"/>
</dbReference>
<dbReference type="Gene3D" id="1.10.599.10">
    <property type="entry name" value="Aldehyde Ferredoxin Oxidoreductase Protein, subunit A, domain 3"/>
    <property type="match status" value="1"/>
</dbReference>
<proteinExistence type="inferred from homology"/>
<dbReference type="GO" id="GO:0016625">
    <property type="term" value="F:oxidoreductase activity, acting on the aldehyde or oxo group of donors, iron-sulfur protein as acceptor"/>
    <property type="evidence" value="ECO:0007669"/>
    <property type="project" value="InterPro"/>
</dbReference>
<dbReference type="InterPro" id="IPR013984">
    <property type="entry name" value="Ald_Fedxn_OxRdtase_dom2"/>
</dbReference>
<dbReference type="GO" id="GO:0009055">
    <property type="term" value="F:electron transfer activity"/>
    <property type="evidence" value="ECO:0007669"/>
    <property type="project" value="InterPro"/>
</dbReference>
<dbReference type="Gene3D" id="3.60.9.10">
    <property type="entry name" value="Aldehyde ferredoxin oxidoreductase, N-terminal domain"/>
    <property type="match status" value="1"/>
</dbReference>
<dbReference type="PANTHER" id="PTHR30038">
    <property type="entry name" value="ALDEHYDE FERREDOXIN OXIDOREDUCTASE"/>
    <property type="match status" value="1"/>
</dbReference>
<accession>R4KMH1</accession>
<dbReference type="OrthoDB" id="9763894at2"/>
<dbReference type="GO" id="GO:0051539">
    <property type="term" value="F:4 iron, 4 sulfur cluster binding"/>
    <property type="evidence" value="ECO:0007669"/>
    <property type="project" value="UniProtKB-KW"/>
</dbReference>
<comment type="cofactor">
    <cofactor evidence="1">
        <name>[4Fe-4S] cluster</name>
        <dbReference type="ChEBI" id="CHEBI:49883"/>
    </cofactor>
</comment>
<keyword evidence="4" id="KW-0479">Metal-binding</keyword>
<dbReference type="InterPro" id="IPR013983">
    <property type="entry name" value="Ald_Fedxn_OxRdtase_N"/>
</dbReference>
<evidence type="ECO:0000313" key="10">
    <source>
        <dbReference type="EMBL" id="AGL01735.1"/>
    </source>
</evidence>
<evidence type="ECO:0000256" key="1">
    <source>
        <dbReference type="ARBA" id="ARBA00001966"/>
    </source>
</evidence>
<dbReference type="eggNOG" id="COG2414">
    <property type="taxonomic scope" value="Bacteria"/>
</dbReference>
<dbReference type="Pfam" id="PF01314">
    <property type="entry name" value="AFOR_C"/>
    <property type="match status" value="1"/>
</dbReference>
<dbReference type="InterPro" id="IPR036503">
    <property type="entry name" value="Ald_Fedxn_OxRdtase_N_sf"/>
</dbReference>
<dbReference type="EMBL" id="CP003273">
    <property type="protein sequence ID" value="AGL01735.1"/>
    <property type="molecule type" value="Genomic_DNA"/>
</dbReference>
<comment type="cofactor">
    <cofactor evidence="8">
        <name>tungstopterin</name>
        <dbReference type="ChEBI" id="CHEBI:30402"/>
    </cofactor>
</comment>
<keyword evidence="5" id="KW-0560">Oxidoreductase</keyword>
<keyword evidence="6" id="KW-0408">Iron</keyword>
<dbReference type="SUPFAM" id="SSF56228">
    <property type="entry name" value="Aldehyde ferredoxin oxidoreductase, N-terminal domain"/>
    <property type="match status" value="1"/>
</dbReference>
<sequence>MKIYRINMNDLSIKTEEVPREWNHLGGRALTSAIVAKEVDPTCHPLGAKNKLVFAPGLLTGTSAPNSGRMSFGAKSPLTGGIKESNSGGSASQKLAKLGVKAVIIEGLPAEDKFYNLHIDNNGIKIEQETELLGKGNYEVIDRLSKKYGDKIGVITIGQAGEYKLCSANISVKDYHGNIRSAGRGGLGAVMSSKKIKYITIDDTGAPGVTVANPEKFKEASRLLAKSLKEHPVTGQGLPTYGTNILVNILNEAGGLPTRNFRMGRFAGANKISGEAMYETILNRKGKPTHNCHAGCVISCSQVYHDAEGKFVTAGFEYETIWGFGAVCYVDDLDIIAQADRICDDIGIDTIETAVAIATAMEGGLIPFGDGQGMLNLLREIEKGSPLGRIIGNGAGFTGKAFGVTRVAVVKNQAIPAYDPRAVKGVGVTYATTPMGADHTAGYAVATNILQVGGHVNPLAKEGNVDLSRNLQIATAALDALGLCLFVAFSILDNPDAYQAIVELVNAQYNLNLTENDMTTMGQSVLHNELEFNKAAGFTAKDDQLPEFFNEQIPPHNTTWDFTTEELQQVFNA</sequence>
<evidence type="ECO:0000256" key="8">
    <source>
        <dbReference type="ARBA" id="ARBA00049934"/>
    </source>
</evidence>
<gene>
    <name evidence="10" type="ORF">Desgi_2316</name>
</gene>
<name>R4KMH1_9FIRM</name>
<organism evidence="10 11">
    <name type="scientific">Desulfoscipio gibsoniae DSM 7213</name>
    <dbReference type="NCBI Taxonomy" id="767817"/>
    <lineage>
        <taxon>Bacteria</taxon>
        <taxon>Bacillati</taxon>
        <taxon>Bacillota</taxon>
        <taxon>Clostridia</taxon>
        <taxon>Eubacteriales</taxon>
        <taxon>Desulfallaceae</taxon>
        <taxon>Desulfoscipio</taxon>
    </lineage>
</organism>
<dbReference type="RefSeq" id="WP_006524690.1">
    <property type="nucleotide sequence ID" value="NC_021184.1"/>
</dbReference>
<dbReference type="Gene3D" id="1.10.569.10">
    <property type="entry name" value="Aldehyde Ferredoxin Oxidoreductase Protein, subunit A, domain 2"/>
    <property type="match status" value="1"/>
</dbReference>
<evidence type="ECO:0000313" key="11">
    <source>
        <dbReference type="Proteomes" id="UP000013520"/>
    </source>
</evidence>
<keyword evidence="11" id="KW-1185">Reference proteome</keyword>
<keyword evidence="3" id="KW-0004">4Fe-4S</keyword>
<evidence type="ECO:0000256" key="6">
    <source>
        <dbReference type="ARBA" id="ARBA00023004"/>
    </source>
</evidence>
<keyword evidence="7" id="KW-0411">Iron-sulfur</keyword>
<dbReference type="Proteomes" id="UP000013520">
    <property type="component" value="Chromosome"/>
</dbReference>
<dbReference type="InterPro" id="IPR001203">
    <property type="entry name" value="OxRdtase_Ald_Fedxn_C"/>
</dbReference>
<dbReference type="HOGENOM" id="CLU_020364_1_0_9"/>
<dbReference type="InterPro" id="IPR013985">
    <property type="entry name" value="Ald_Fedxn_OxRdtase_dom3"/>
</dbReference>
<feature type="domain" description="Aldehyde ferredoxin oxidoreductase N-terminal" evidence="9">
    <location>
        <begin position="1"/>
        <end position="205"/>
    </location>
</feature>
<evidence type="ECO:0000256" key="2">
    <source>
        <dbReference type="ARBA" id="ARBA00011032"/>
    </source>
</evidence>
<evidence type="ECO:0000256" key="7">
    <source>
        <dbReference type="ARBA" id="ARBA00023014"/>
    </source>
</evidence>
<reference evidence="10 11" key="1">
    <citation type="submission" date="2012-01" db="EMBL/GenBank/DDBJ databases">
        <title>Complete sequence of Desulfotomaculum gibsoniae DSM 7213.</title>
        <authorList>
            <consortium name="US DOE Joint Genome Institute"/>
            <person name="Lucas S."/>
            <person name="Han J."/>
            <person name="Lapidus A."/>
            <person name="Cheng J.-F."/>
            <person name="Goodwin L."/>
            <person name="Pitluck S."/>
            <person name="Peters L."/>
            <person name="Ovchinnikova G."/>
            <person name="Teshima H."/>
            <person name="Detter J.C."/>
            <person name="Han C."/>
            <person name="Tapia R."/>
            <person name="Land M."/>
            <person name="Hauser L."/>
            <person name="Kyrpides N."/>
            <person name="Ivanova N."/>
            <person name="Pagani I."/>
            <person name="Parshina S."/>
            <person name="Plugge C."/>
            <person name="Muyzer G."/>
            <person name="Kuever J."/>
            <person name="Ivanova A."/>
            <person name="Nazina T."/>
            <person name="Klenk H.-P."/>
            <person name="Brambilla E."/>
            <person name="Spring S."/>
            <person name="Stams A.F."/>
            <person name="Woyke T."/>
        </authorList>
    </citation>
    <scope>NUCLEOTIDE SEQUENCE [LARGE SCALE GENOMIC DNA]</scope>
    <source>
        <strain evidence="10 11">DSM 7213</strain>
    </source>
</reference>
<dbReference type="InterPro" id="IPR051919">
    <property type="entry name" value="W-dependent_AOR"/>
</dbReference>
<evidence type="ECO:0000256" key="5">
    <source>
        <dbReference type="ARBA" id="ARBA00023002"/>
    </source>
</evidence>
<evidence type="ECO:0000259" key="9">
    <source>
        <dbReference type="SMART" id="SM00790"/>
    </source>
</evidence>
<protein>
    <submittedName>
        <fullName evidence="10">Aldehyde:ferredoxin oxidoreductase</fullName>
    </submittedName>
</protein>
<dbReference type="Pfam" id="PF02730">
    <property type="entry name" value="AFOR_N"/>
    <property type="match status" value="1"/>
</dbReference>